<dbReference type="Pfam" id="PF00534">
    <property type="entry name" value="Glycos_transf_1"/>
    <property type="match status" value="1"/>
</dbReference>
<dbReference type="CDD" id="cd03801">
    <property type="entry name" value="GT4_PimA-like"/>
    <property type="match status" value="1"/>
</dbReference>
<dbReference type="InterPro" id="IPR028098">
    <property type="entry name" value="Glyco_trans_4-like_N"/>
</dbReference>
<gene>
    <name evidence="3" type="ORF">A2042_00040</name>
</gene>
<organism evidence="3 4">
    <name type="scientific">Candidatus Schekmanbacteria bacterium GWA2_38_11</name>
    <dbReference type="NCBI Taxonomy" id="1817876"/>
    <lineage>
        <taxon>Bacteria</taxon>
        <taxon>Candidatus Schekmaniibacteriota</taxon>
    </lineage>
</organism>
<dbReference type="AlphaFoldDB" id="A0A1F7RNH8"/>
<protein>
    <recommendedName>
        <fullName evidence="5">Glycosyltransferase subfamily 4-like N-terminal domain-containing protein</fullName>
    </recommendedName>
</protein>
<name>A0A1F7RNH8_9BACT</name>
<dbReference type="SUPFAM" id="SSF53756">
    <property type="entry name" value="UDP-Glycosyltransferase/glycogen phosphorylase"/>
    <property type="match status" value="1"/>
</dbReference>
<evidence type="ECO:0000259" key="2">
    <source>
        <dbReference type="Pfam" id="PF13439"/>
    </source>
</evidence>
<evidence type="ECO:0008006" key="5">
    <source>
        <dbReference type="Google" id="ProtNLM"/>
    </source>
</evidence>
<accession>A0A1F7RNH8</accession>
<dbReference type="GO" id="GO:0016757">
    <property type="term" value="F:glycosyltransferase activity"/>
    <property type="evidence" value="ECO:0007669"/>
    <property type="project" value="InterPro"/>
</dbReference>
<dbReference type="Gene3D" id="3.40.50.2000">
    <property type="entry name" value="Glycogen Phosphorylase B"/>
    <property type="match status" value="2"/>
</dbReference>
<evidence type="ECO:0000313" key="3">
    <source>
        <dbReference type="EMBL" id="OGL43106.1"/>
    </source>
</evidence>
<feature type="domain" description="Glycosyl transferase family 1" evidence="1">
    <location>
        <begin position="182"/>
        <end position="350"/>
    </location>
</feature>
<dbReference type="InterPro" id="IPR001296">
    <property type="entry name" value="Glyco_trans_1"/>
</dbReference>
<sequence>MKSLNIVEIISSRKWIGEAFHVLNLSLKLIQKGHRVILITKSGWEVNKQADSIGLPNIALKMNGHFNIRDNLNDILKLISIFKKERIDIINAHRGHDHWLAAIALLFSGKKIPLIRTRHVNVPVKNHIFNKWLYKYKTDKIICVANHIKDGLIKNNNFTPSKLKVIYTGTDTDVFNYKLTGEKIKKEFNILKNSSVIGIVGRISPIKGHKFLLNAVPMIKKEFPDAKFIFAGAFVNQETLKDLQSLAETLGIKEDMIFTGFRDDIPGIIASFDIAVIASKGSEGSSRACYEHMAMKKPIVATRVGIMPEIIKDGVNGLLIPAEDSSSMASAIIKILKDKDLGQKMGESAYDSLVNNFNFKTWIDKTEEQFFQTLGV</sequence>
<feature type="domain" description="Glycosyltransferase subfamily 4-like N-terminal" evidence="2">
    <location>
        <begin position="20"/>
        <end position="173"/>
    </location>
</feature>
<proteinExistence type="predicted"/>
<dbReference type="EMBL" id="MGDB01000012">
    <property type="protein sequence ID" value="OGL43106.1"/>
    <property type="molecule type" value="Genomic_DNA"/>
</dbReference>
<dbReference type="Proteomes" id="UP000178526">
    <property type="component" value="Unassembled WGS sequence"/>
</dbReference>
<reference evidence="3 4" key="1">
    <citation type="journal article" date="2016" name="Nat. Commun.">
        <title>Thousands of microbial genomes shed light on interconnected biogeochemical processes in an aquifer system.</title>
        <authorList>
            <person name="Anantharaman K."/>
            <person name="Brown C.T."/>
            <person name="Hug L.A."/>
            <person name="Sharon I."/>
            <person name="Castelle C.J."/>
            <person name="Probst A.J."/>
            <person name="Thomas B.C."/>
            <person name="Singh A."/>
            <person name="Wilkins M.J."/>
            <person name="Karaoz U."/>
            <person name="Brodie E.L."/>
            <person name="Williams K.H."/>
            <person name="Hubbard S.S."/>
            <person name="Banfield J.F."/>
        </authorList>
    </citation>
    <scope>NUCLEOTIDE SEQUENCE [LARGE SCALE GENOMIC DNA]</scope>
</reference>
<dbReference type="PANTHER" id="PTHR12526">
    <property type="entry name" value="GLYCOSYLTRANSFERASE"/>
    <property type="match status" value="1"/>
</dbReference>
<comment type="caution">
    <text evidence="3">The sequence shown here is derived from an EMBL/GenBank/DDBJ whole genome shotgun (WGS) entry which is preliminary data.</text>
</comment>
<evidence type="ECO:0000259" key="1">
    <source>
        <dbReference type="Pfam" id="PF00534"/>
    </source>
</evidence>
<dbReference type="Pfam" id="PF13439">
    <property type="entry name" value="Glyco_transf_4"/>
    <property type="match status" value="1"/>
</dbReference>
<evidence type="ECO:0000313" key="4">
    <source>
        <dbReference type="Proteomes" id="UP000178526"/>
    </source>
</evidence>